<keyword evidence="9 12" id="KW-1133">Transmembrane helix</keyword>
<dbReference type="PANTHER" id="PTHR43221:SF1">
    <property type="entry name" value="PROTEASE HTPX"/>
    <property type="match status" value="1"/>
</dbReference>
<dbReference type="InterPro" id="IPR022919">
    <property type="entry name" value="Pept_M48_protease_HtpX"/>
</dbReference>
<dbReference type="PANTHER" id="PTHR43221">
    <property type="entry name" value="PROTEASE HTPX"/>
    <property type="match status" value="1"/>
</dbReference>
<evidence type="ECO:0000256" key="9">
    <source>
        <dbReference type="ARBA" id="ARBA00022989"/>
    </source>
</evidence>
<organism evidence="14 15">
    <name type="scientific">Candidatus Saganbacteria bacterium CG08_land_8_20_14_0_20_45_16</name>
    <dbReference type="NCBI Taxonomy" id="2014293"/>
    <lineage>
        <taxon>Bacteria</taxon>
        <taxon>Bacillati</taxon>
        <taxon>Saganbacteria</taxon>
    </lineage>
</organism>
<feature type="domain" description="Peptidase M48" evidence="13">
    <location>
        <begin position="84"/>
        <end position="308"/>
    </location>
</feature>
<feature type="binding site" evidence="12">
    <location>
        <position position="231"/>
    </location>
    <ligand>
        <name>Zn(2+)</name>
        <dbReference type="ChEBI" id="CHEBI:29105"/>
        <note>catalytic</note>
    </ligand>
</feature>
<dbReference type="GO" id="GO:0006508">
    <property type="term" value="P:proteolysis"/>
    <property type="evidence" value="ECO:0007669"/>
    <property type="project" value="UniProtKB-KW"/>
</dbReference>
<dbReference type="CDD" id="cd07340">
    <property type="entry name" value="M48B_Htpx_like"/>
    <property type="match status" value="1"/>
</dbReference>
<dbReference type="GO" id="GO:0004222">
    <property type="term" value="F:metalloendopeptidase activity"/>
    <property type="evidence" value="ECO:0007669"/>
    <property type="project" value="UniProtKB-UniRule"/>
</dbReference>
<comment type="cofactor">
    <cofactor evidence="12">
        <name>Zn(2+)</name>
        <dbReference type="ChEBI" id="CHEBI:29105"/>
    </cofactor>
    <text evidence="12">Binds 1 zinc ion per subunit.</text>
</comment>
<evidence type="ECO:0000313" key="15">
    <source>
        <dbReference type="Proteomes" id="UP000231343"/>
    </source>
</evidence>
<feature type="binding site" evidence="12">
    <location>
        <position position="153"/>
    </location>
    <ligand>
        <name>Zn(2+)</name>
        <dbReference type="ChEBI" id="CHEBI:29105"/>
        <note>catalytic</note>
    </ligand>
</feature>
<keyword evidence="10 12" id="KW-0482">Metalloprotease</keyword>
<dbReference type="HAMAP" id="MF_00188">
    <property type="entry name" value="Pept_M48_protease_HtpX"/>
    <property type="match status" value="1"/>
</dbReference>
<gene>
    <name evidence="12" type="primary">htpX</name>
    <name evidence="14" type="ORF">COT42_06290</name>
</gene>
<feature type="transmembrane region" description="Helical" evidence="12">
    <location>
        <begin position="202"/>
        <end position="222"/>
    </location>
</feature>
<feature type="transmembrane region" description="Helical" evidence="12">
    <location>
        <begin position="21"/>
        <end position="42"/>
    </location>
</feature>
<dbReference type="InterPro" id="IPR001915">
    <property type="entry name" value="Peptidase_M48"/>
</dbReference>
<dbReference type="EC" id="3.4.24.-" evidence="12"/>
<proteinExistence type="inferred from homology"/>
<dbReference type="Gene3D" id="3.30.2010.10">
    <property type="entry name" value="Metalloproteases ('zincins'), catalytic domain"/>
    <property type="match status" value="1"/>
</dbReference>
<dbReference type="AlphaFoldDB" id="A0A2H0XWA9"/>
<evidence type="ECO:0000256" key="4">
    <source>
        <dbReference type="ARBA" id="ARBA00022670"/>
    </source>
</evidence>
<evidence type="ECO:0000256" key="11">
    <source>
        <dbReference type="ARBA" id="ARBA00023136"/>
    </source>
</evidence>
<feature type="binding site" evidence="12">
    <location>
        <position position="149"/>
    </location>
    <ligand>
        <name>Zn(2+)</name>
        <dbReference type="ChEBI" id="CHEBI:29105"/>
        <note>catalytic</note>
    </ligand>
</feature>
<evidence type="ECO:0000259" key="13">
    <source>
        <dbReference type="Pfam" id="PF01435"/>
    </source>
</evidence>
<reference evidence="14 15" key="1">
    <citation type="submission" date="2017-09" db="EMBL/GenBank/DDBJ databases">
        <title>Depth-based differentiation of microbial function through sediment-hosted aquifers and enrichment of novel symbionts in the deep terrestrial subsurface.</title>
        <authorList>
            <person name="Probst A.J."/>
            <person name="Ladd B."/>
            <person name="Jarett J.K."/>
            <person name="Geller-Mcgrath D.E."/>
            <person name="Sieber C.M."/>
            <person name="Emerson J.B."/>
            <person name="Anantharaman K."/>
            <person name="Thomas B.C."/>
            <person name="Malmstrom R."/>
            <person name="Stieglmeier M."/>
            <person name="Klingl A."/>
            <person name="Woyke T."/>
            <person name="Ryan C.M."/>
            <person name="Banfield J.F."/>
        </authorList>
    </citation>
    <scope>NUCLEOTIDE SEQUENCE [LARGE SCALE GENOMIC DNA]</scope>
    <source>
        <strain evidence="14">CG08_land_8_20_14_0_20_45_16</strain>
    </source>
</reference>
<feature type="active site" evidence="12">
    <location>
        <position position="150"/>
    </location>
</feature>
<keyword evidence="11 12" id="KW-0472">Membrane</keyword>
<dbReference type="GO" id="GO:0005886">
    <property type="term" value="C:plasma membrane"/>
    <property type="evidence" value="ECO:0007669"/>
    <property type="project" value="UniProtKB-SubCell"/>
</dbReference>
<dbReference type="GO" id="GO:0008270">
    <property type="term" value="F:zinc ion binding"/>
    <property type="evidence" value="ECO:0007669"/>
    <property type="project" value="UniProtKB-UniRule"/>
</dbReference>
<keyword evidence="5 12" id="KW-0812">Transmembrane</keyword>
<keyword evidence="6 12" id="KW-0479">Metal-binding</keyword>
<sequence>MAELAKLNIYDQIDSNKRKTFFFILFFILFIVFLGWIMGFAFEDQLTFLVIASAIAIFSSVGSYYFSDKMVLAISGAKEIQKSDNPELYNIVDNLCIGAGLPGPKIYIIDDSAPNAFATGRDPRHAVVAVTTGLLQKMDKPELEAVIAHELSHIGNYDIRLMTIVAILAGTVVLLSDLFMRWSFFGGRGRQREGRNSGQAQLIIFVIAIVLAILSPIIAQLIKLAISRKREYLADAGSAMITRNPEALARALEKLTADTEPLEAANKATAHMYIINPLKEYEGSSRGWFAGMFMTHPPVEERVAALRAM</sequence>
<evidence type="ECO:0000256" key="12">
    <source>
        <dbReference type="HAMAP-Rule" id="MF_00188"/>
    </source>
</evidence>
<dbReference type="EMBL" id="PEYM01000104">
    <property type="protein sequence ID" value="PIS29035.1"/>
    <property type="molecule type" value="Genomic_DNA"/>
</dbReference>
<keyword evidence="4 12" id="KW-0645">Protease</keyword>
<keyword evidence="7 12" id="KW-0378">Hydrolase</keyword>
<dbReference type="Pfam" id="PF01435">
    <property type="entry name" value="Peptidase_M48"/>
    <property type="match status" value="1"/>
</dbReference>
<evidence type="ECO:0000256" key="1">
    <source>
        <dbReference type="ARBA" id="ARBA00004651"/>
    </source>
</evidence>
<evidence type="ECO:0000256" key="6">
    <source>
        <dbReference type="ARBA" id="ARBA00022723"/>
    </source>
</evidence>
<evidence type="ECO:0000256" key="7">
    <source>
        <dbReference type="ARBA" id="ARBA00022801"/>
    </source>
</evidence>
<evidence type="ECO:0000256" key="5">
    <source>
        <dbReference type="ARBA" id="ARBA00022692"/>
    </source>
</evidence>
<evidence type="ECO:0000256" key="10">
    <source>
        <dbReference type="ARBA" id="ARBA00023049"/>
    </source>
</evidence>
<name>A0A2H0XWA9_UNCSA</name>
<feature type="transmembrane region" description="Helical" evidence="12">
    <location>
        <begin position="161"/>
        <end position="182"/>
    </location>
</feature>
<evidence type="ECO:0000256" key="8">
    <source>
        <dbReference type="ARBA" id="ARBA00022833"/>
    </source>
</evidence>
<accession>A0A2H0XWA9</accession>
<evidence type="ECO:0000256" key="2">
    <source>
        <dbReference type="ARBA" id="ARBA00009779"/>
    </source>
</evidence>
<evidence type="ECO:0000256" key="3">
    <source>
        <dbReference type="ARBA" id="ARBA00022475"/>
    </source>
</evidence>
<comment type="subcellular location">
    <subcellularLocation>
        <location evidence="1 12">Cell membrane</location>
        <topology evidence="1 12">Multi-pass membrane protein</topology>
    </subcellularLocation>
</comment>
<keyword evidence="3 12" id="KW-1003">Cell membrane</keyword>
<dbReference type="Proteomes" id="UP000231343">
    <property type="component" value="Unassembled WGS sequence"/>
</dbReference>
<protein>
    <recommendedName>
        <fullName evidence="12">Protease HtpX homolog</fullName>
        <ecNumber evidence="12">3.4.24.-</ecNumber>
    </recommendedName>
</protein>
<keyword evidence="8 12" id="KW-0862">Zinc</keyword>
<feature type="transmembrane region" description="Helical" evidence="12">
    <location>
        <begin position="48"/>
        <end position="66"/>
    </location>
</feature>
<dbReference type="InterPro" id="IPR050083">
    <property type="entry name" value="HtpX_protease"/>
</dbReference>
<evidence type="ECO:0000313" key="14">
    <source>
        <dbReference type="EMBL" id="PIS29035.1"/>
    </source>
</evidence>
<comment type="similarity">
    <text evidence="2 12">Belongs to the peptidase M48B family.</text>
</comment>
<comment type="caution">
    <text evidence="14">The sequence shown here is derived from an EMBL/GenBank/DDBJ whole genome shotgun (WGS) entry which is preliminary data.</text>
</comment>